<accession>A0A4Q2D9I6</accession>
<dbReference type="Pfam" id="PF00656">
    <property type="entry name" value="Peptidase_C14"/>
    <property type="match status" value="1"/>
</dbReference>
<comment type="similarity">
    <text evidence="1">Belongs to the peptidase C14B family.</text>
</comment>
<dbReference type="GO" id="GO:0006508">
    <property type="term" value="P:proteolysis"/>
    <property type="evidence" value="ECO:0007669"/>
    <property type="project" value="InterPro"/>
</dbReference>
<dbReference type="OrthoDB" id="3223806at2759"/>
<feature type="region of interest" description="Disordered" evidence="4">
    <location>
        <begin position="464"/>
        <end position="491"/>
    </location>
</feature>
<dbReference type="Proteomes" id="UP000290288">
    <property type="component" value="Unassembled WGS sequence"/>
</dbReference>
<evidence type="ECO:0000256" key="4">
    <source>
        <dbReference type="SAM" id="MobiDB-lite"/>
    </source>
</evidence>
<evidence type="ECO:0000256" key="1">
    <source>
        <dbReference type="ARBA" id="ARBA00009005"/>
    </source>
</evidence>
<feature type="region of interest" description="Disordered" evidence="4">
    <location>
        <begin position="940"/>
        <end position="967"/>
    </location>
</feature>
<dbReference type="PANTHER" id="PTHR48104:SF30">
    <property type="entry name" value="METACASPASE-1"/>
    <property type="match status" value="1"/>
</dbReference>
<dbReference type="InterPro" id="IPR011600">
    <property type="entry name" value="Pept_C14_caspase"/>
</dbReference>
<evidence type="ECO:0000259" key="5">
    <source>
        <dbReference type="Pfam" id="PF00656"/>
    </source>
</evidence>
<dbReference type="InterPro" id="IPR029030">
    <property type="entry name" value="Caspase-like_dom_sf"/>
</dbReference>
<dbReference type="EMBL" id="SDEE01000620">
    <property type="protein sequence ID" value="RXW14955.1"/>
    <property type="molecule type" value="Genomic_DNA"/>
</dbReference>
<evidence type="ECO:0000313" key="7">
    <source>
        <dbReference type="Proteomes" id="UP000290288"/>
    </source>
</evidence>
<dbReference type="GO" id="GO:0006915">
    <property type="term" value="P:apoptotic process"/>
    <property type="evidence" value="ECO:0007669"/>
    <property type="project" value="UniProtKB-KW"/>
</dbReference>
<keyword evidence="3" id="KW-0645">Protease</keyword>
<keyword evidence="3" id="KW-0378">Hydrolase</keyword>
<dbReference type="SUPFAM" id="SSF52129">
    <property type="entry name" value="Caspase-like"/>
    <property type="match status" value="1"/>
</dbReference>
<dbReference type="Gene3D" id="3.40.50.1460">
    <property type="match status" value="1"/>
</dbReference>
<keyword evidence="7" id="KW-1185">Reference proteome</keyword>
<comment type="caution">
    <text evidence="6">The sequence shown here is derived from an EMBL/GenBank/DDBJ whole genome shotgun (WGS) entry which is preliminary data.</text>
</comment>
<dbReference type="InterPro" id="IPR050452">
    <property type="entry name" value="Metacaspase"/>
</dbReference>
<evidence type="ECO:0000313" key="6">
    <source>
        <dbReference type="EMBL" id="RXW14955.1"/>
    </source>
</evidence>
<gene>
    <name evidence="6" type="ORF">EST38_g10900</name>
</gene>
<evidence type="ECO:0000256" key="3">
    <source>
        <dbReference type="ARBA" id="ARBA00022807"/>
    </source>
</evidence>
<feature type="domain" description="Peptidase C14 caspase" evidence="5">
    <location>
        <begin position="11"/>
        <end position="258"/>
    </location>
</feature>
<organism evidence="6 7">
    <name type="scientific">Candolleomyces aberdarensis</name>
    <dbReference type="NCBI Taxonomy" id="2316362"/>
    <lineage>
        <taxon>Eukaryota</taxon>
        <taxon>Fungi</taxon>
        <taxon>Dikarya</taxon>
        <taxon>Basidiomycota</taxon>
        <taxon>Agaricomycotina</taxon>
        <taxon>Agaricomycetes</taxon>
        <taxon>Agaricomycetidae</taxon>
        <taxon>Agaricales</taxon>
        <taxon>Agaricineae</taxon>
        <taxon>Psathyrellaceae</taxon>
        <taxon>Candolleomyces</taxon>
    </lineage>
</organism>
<dbReference type="Gene3D" id="3.40.50.300">
    <property type="entry name" value="P-loop containing nucleotide triphosphate hydrolases"/>
    <property type="match status" value="1"/>
</dbReference>
<dbReference type="GO" id="GO:0005737">
    <property type="term" value="C:cytoplasm"/>
    <property type="evidence" value="ECO:0007669"/>
    <property type="project" value="TreeGrafter"/>
</dbReference>
<dbReference type="AlphaFoldDB" id="A0A4Q2D9I6"/>
<dbReference type="GO" id="GO:0004197">
    <property type="term" value="F:cysteine-type endopeptidase activity"/>
    <property type="evidence" value="ECO:0007669"/>
    <property type="project" value="InterPro"/>
</dbReference>
<evidence type="ECO:0000256" key="2">
    <source>
        <dbReference type="ARBA" id="ARBA00022703"/>
    </source>
</evidence>
<dbReference type="PANTHER" id="PTHR48104">
    <property type="entry name" value="METACASPASE-4"/>
    <property type="match status" value="1"/>
</dbReference>
<dbReference type="InterPro" id="IPR027417">
    <property type="entry name" value="P-loop_NTPase"/>
</dbReference>
<feature type="compositionally biased region" description="Basic and acidic residues" evidence="4">
    <location>
        <begin position="464"/>
        <end position="483"/>
    </location>
</feature>
<keyword evidence="3" id="KW-0788">Thiol protease</keyword>
<protein>
    <recommendedName>
        <fullName evidence="5">Peptidase C14 caspase domain-containing protein</fullName>
    </recommendedName>
</protein>
<proteinExistence type="inferred from homology"/>
<name>A0A4Q2D9I6_9AGAR</name>
<reference evidence="6 7" key="1">
    <citation type="submission" date="2019-01" db="EMBL/GenBank/DDBJ databases">
        <title>Draft genome sequence of Psathyrella aberdarensis IHI B618.</title>
        <authorList>
            <person name="Buettner E."/>
            <person name="Kellner H."/>
        </authorList>
    </citation>
    <scope>NUCLEOTIDE SEQUENCE [LARGE SCALE GENOMIC DNA]</scope>
    <source>
        <strain evidence="6 7">IHI B618</strain>
    </source>
</reference>
<keyword evidence="2" id="KW-0053">Apoptosis</keyword>
<sequence length="987" mass="108580">MASSSTGSRLFALIIGIDDYTEEFGFPKLKGAVRDAGRIRNWLISDFSVPPSQIKDLRDKEATRNAIIEALKGLATDERIQRDDPILIYYAGHGTEAPAPKRWRWDSPQIQMIAPWDFKRRDGSSRITQGIPDRTLGVLLTKLAAEKGNNITVILDSCHSGSGTRSDSDTRVRGGPCEVDIPAELDEDLVLQVPSHRGARVPDKFRHHGLRSHVLLAACAPHERAHEVKTSGAFTEALLGALKGANTAELTYEGLIERMEILPSKVANTKPVLNATLKKIKNKLELTIAGAGAIHGISTGSEFAIWNSRSDLDKEPLAIVTVGKVKGHESVATLSESVATLIKSVATPSKKPEAISLVAQIKHNPMPKLSIHVPKAIQSMQCFGDLFSEGEGRRPLEITVTEDKTLASIGLTYLDELDEIGFELLKPKDQGQKIRHTIDPTAEDLHGALEHLCHYYYHRDRTAEIEKEPEREPEKEPGKESGKESGTVVIGKDKTPFSSKFTIDVFTLEENDEEIYVPSGPNLNIQGTGVELTVGPHNEEDLYGFRITNNTNFPVFPYLFYFDNSDFSITPIYQPVAVAQNGAKELSIPSLPEHESLAIGYGSAGATPQNLAISNVNLDLEQGHLYLYVSTRHVDLSFLKKGPISQKTRGFKKPDSLARRPLAPIWGLLTVPIVIKRGGESTPTRMIGIIGSKSNGKNAFLEELSMSLCGNTSLKPSFKNAFIKEYNITLPGPNEESLTLVDLPAFEDNNVYNHVSVLKAIVAYLGTQYQKGRQLLSLVWCYNISKPRFTIVDGENLNLVKDISGPEAIKNVTVLTTNWNKGAGVGANPAKPRTVAAVASPLQRYEKAESQLEALFGAGVKLKRFGTFPDSAAREVTLGSTSTGGPVELIRSLLLSEEKMFQVQREACETRKLAGTTAGSRLREKLETEIKKKDKEIQELDKELEDMPKDDTERNAIQEEKDEAKQDISRWKGTLYNIDLVGSAFTV</sequence>